<proteinExistence type="predicted"/>
<dbReference type="AlphaFoldDB" id="A0A930Y5M2"/>
<accession>A0A930Y5M2</accession>
<dbReference type="EMBL" id="JADION010000060">
    <property type="protein sequence ID" value="MBF4103161.1"/>
    <property type="molecule type" value="Genomic_DNA"/>
</dbReference>
<reference evidence="1" key="1">
    <citation type="submission" date="2020-11" db="EMBL/GenBank/DDBJ databases">
        <title>Gallibacterium anatis 1637, full genome, WGS.</title>
        <authorList>
            <person name="Laishevtcev A.I."/>
            <person name="Yakimova E.A."/>
            <person name="Petkovich D."/>
            <person name="Stepanova T.V."/>
            <person name="Kalendr R.S."/>
            <person name="Rubalsky E.O."/>
            <person name="Zulkarneev E.R."/>
            <person name="Aleshkin A.V."/>
        </authorList>
    </citation>
    <scope>NUCLEOTIDE SEQUENCE</scope>
    <source>
        <strain evidence="1">1637</strain>
    </source>
</reference>
<name>A0A930Y5M2_9PAST</name>
<sequence>MLTAKKPCCSVKGRNCFATSNAILPLKTSILLRLLNALCFNAGNDDLNFGNKCAKRTALLTRQLSIHQDAACVVLHIGICP</sequence>
<evidence type="ECO:0000313" key="1">
    <source>
        <dbReference type="EMBL" id="MBF4103161.1"/>
    </source>
</evidence>
<organism evidence="1">
    <name type="scientific">Gallibacterium anatis</name>
    <dbReference type="NCBI Taxonomy" id="750"/>
    <lineage>
        <taxon>Bacteria</taxon>
        <taxon>Pseudomonadati</taxon>
        <taxon>Pseudomonadota</taxon>
        <taxon>Gammaproteobacteria</taxon>
        <taxon>Pasteurellales</taxon>
        <taxon>Pasteurellaceae</taxon>
        <taxon>Gallibacterium</taxon>
    </lineage>
</organism>
<gene>
    <name evidence="1" type="ORF">INT80_15350</name>
</gene>
<protein>
    <submittedName>
        <fullName evidence="1">Uncharacterized protein</fullName>
    </submittedName>
</protein>
<comment type="caution">
    <text evidence="1">The sequence shown here is derived from an EMBL/GenBank/DDBJ whole genome shotgun (WGS) entry which is preliminary data.</text>
</comment>